<evidence type="ECO:0000313" key="2">
    <source>
        <dbReference type="Proteomes" id="UP000242715"/>
    </source>
</evidence>
<sequence length="109" mass="12630">MRFFLNFSSKIQIPKDKCNKPMQPLVKEETSCNFERPSIVMKPQNRPNKDLFLIKTANNMINNNKSKQIIIKLLVHDEGFFISSKSKRIKGFPPQIMSQKSSILSCRSL</sequence>
<organism evidence="1 2">
    <name type="scientific">Trifolium subterraneum</name>
    <name type="common">Subterranean clover</name>
    <dbReference type="NCBI Taxonomy" id="3900"/>
    <lineage>
        <taxon>Eukaryota</taxon>
        <taxon>Viridiplantae</taxon>
        <taxon>Streptophyta</taxon>
        <taxon>Embryophyta</taxon>
        <taxon>Tracheophyta</taxon>
        <taxon>Spermatophyta</taxon>
        <taxon>Magnoliopsida</taxon>
        <taxon>eudicotyledons</taxon>
        <taxon>Gunneridae</taxon>
        <taxon>Pentapetalae</taxon>
        <taxon>rosids</taxon>
        <taxon>fabids</taxon>
        <taxon>Fabales</taxon>
        <taxon>Fabaceae</taxon>
        <taxon>Papilionoideae</taxon>
        <taxon>50 kb inversion clade</taxon>
        <taxon>NPAAA clade</taxon>
        <taxon>Hologalegina</taxon>
        <taxon>IRL clade</taxon>
        <taxon>Trifolieae</taxon>
        <taxon>Trifolium</taxon>
    </lineage>
</organism>
<protein>
    <submittedName>
        <fullName evidence="1">Uncharacterized protein</fullName>
    </submittedName>
</protein>
<evidence type="ECO:0000313" key="1">
    <source>
        <dbReference type="EMBL" id="GAU26408.1"/>
    </source>
</evidence>
<name>A0A2Z6M5A5_TRISU</name>
<keyword evidence="2" id="KW-1185">Reference proteome</keyword>
<proteinExistence type="predicted"/>
<dbReference type="Proteomes" id="UP000242715">
    <property type="component" value="Unassembled WGS sequence"/>
</dbReference>
<gene>
    <name evidence="1" type="ORF">TSUD_278530</name>
</gene>
<accession>A0A2Z6M5A5</accession>
<dbReference type="EMBL" id="DF973335">
    <property type="protein sequence ID" value="GAU26408.1"/>
    <property type="molecule type" value="Genomic_DNA"/>
</dbReference>
<dbReference type="AlphaFoldDB" id="A0A2Z6M5A5"/>
<reference evidence="2" key="1">
    <citation type="journal article" date="2017" name="Front. Plant Sci.">
        <title>Climate Clever Clovers: New Paradigm to Reduce the Environmental Footprint of Ruminants by Breeding Low Methanogenic Forages Utilizing Haplotype Variation.</title>
        <authorList>
            <person name="Kaur P."/>
            <person name="Appels R."/>
            <person name="Bayer P.E."/>
            <person name="Keeble-Gagnere G."/>
            <person name="Wang J."/>
            <person name="Hirakawa H."/>
            <person name="Shirasawa K."/>
            <person name="Vercoe P."/>
            <person name="Stefanova K."/>
            <person name="Durmic Z."/>
            <person name="Nichols P."/>
            <person name="Revell C."/>
            <person name="Isobe S.N."/>
            <person name="Edwards D."/>
            <person name="Erskine W."/>
        </authorList>
    </citation>
    <scope>NUCLEOTIDE SEQUENCE [LARGE SCALE GENOMIC DNA]</scope>
    <source>
        <strain evidence="2">cv. Daliak</strain>
    </source>
</reference>